<keyword evidence="3 6" id="KW-0256">Endoplasmic reticulum</keyword>
<accession>A0A078I7K8</accession>
<organism evidence="8 9">
    <name type="scientific">Brassica napus</name>
    <name type="common">Rape</name>
    <dbReference type="NCBI Taxonomy" id="3708"/>
    <lineage>
        <taxon>Eukaryota</taxon>
        <taxon>Viridiplantae</taxon>
        <taxon>Streptophyta</taxon>
        <taxon>Embryophyta</taxon>
        <taxon>Tracheophyta</taxon>
        <taxon>Spermatophyta</taxon>
        <taxon>Magnoliopsida</taxon>
        <taxon>eudicotyledons</taxon>
        <taxon>Gunneridae</taxon>
        <taxon>Pentapetalae</taxon>
        <taxon>rosids</taxon>
        <taxon>malvids</taxon>
        <taxon>Brassicales</taxon>
        <taxon>Brassicaceae</taxon>
        <taxon>Brassiceae</taxon>
        <taxon>Brassica</taxon>
    </lineage>
</organism>
<reference evidence="8 9" key="1">
    <citation type="journal article" date="2014" name="Science">
        <title>Plant genetics. Early allopolyploid evolution in the post-Neolithic Brassica napus oilseed genome.</title>
        <authorList>
            <person name="Chalhoub B."/>
            <person name="Denoeud F."/>
            <person name="Liu S."/>
            <person name="Parkin I.A."/>
            <person name="Tang H."/>
            <person name="Wang X."/>
            <person name="Chiquet J."/>
            <person name="Belcram H."/>
            <person name="Tong C."/>
            <person name="Samans B."/>
            <person name="Correa M."/>
            <person name="Da Silva C."/>
            <person name="Just J."/>
            <person name="Falentin C."/>
            <person name="Koh C.S."/>
            <person name="Le Clainche I."/>
            <person name="Bernard M."/>
            <person name="Bento P."/>
            <person name="Noel B."/>
            <person name="Labadie K."/>
            <person name="Alberti A."/>
            <person name="Charles M."/>
            <person name="Arnaud D."/>
            <person name="Guo H."/>
            <person name="Daviaud C."/>
            <person name="Alamery S."/>
            <person name="Jabbari K."/>
            <person name="Zhao M."/>
            <person name="Edger P.P."/>
            <person name="Chelaifa H."/>
            <person name="Tack D."/>
            <person name="Lassalle G."/>
            <person name="Mestiri I."/>
            <person name="Schnel N."/>
            <person name="Le Paslier M.C."/>
            <person name="Fan G."/>
            <person name="Renault V."/>
            <person name="Bayer P.E."/>
            <person name="Golicz A.A."/>
            <person name="Manoli S."/>
            <person name="Lee T.H."/>
            <person name="Thi V.H."/>
            <person name="Chalabi S."/>
            <person name="Hu Q."/>
            <person name="Fan C."/>
            <person name="Tollenaere R."/>
            <person name="Lu Y."/>
            <person name="Battail C."/>
            <person name="Shen J."/>
            <person name="Sidebottom C.H."/>
            <person name="Wang X."/>
            <person name="Canaguier A."/>
            <person name="Chauveau A."/>
            <person name="Berard A."/>
            <person name="Deniot G."/>
            <person name="Guan M."/>
            <person name="Liu Z."/>
            <person name="Sun F."/>
            <person name="Lim Y.P."/>
            <person name="Lyons E."/>
            <person name="Town C.D."/>
            <person name="Bancroft I."/>
            <person name="Wang X."/>
            <person name="Meng J."/>
            <person name="Ma J."/>
            <person name="Pires J.C."/>
            <person name="King G.J."/>
            <person name="Brunel D."/>
            <person name="Delourme R."/>
            <person name="Renard M."/>
            <person name="Aury J.M."/>
            <person name="Adams K.L."/>
            <person name="Batley J."/>
            <person name="Snowdon R.J."/>
            <person name="Tost J."/>
            <person name="Edwards D."/>
            <person name="Zhou Y."/>
            <person name="Hua W."/>
            <person name="Sharpe A.G."/>
            <person name="Paterson A.H."/>
            <person name="Guan C."/>
            <person name="Wincker P."/>
        </authorList>
    </citation>
    <scope>NUCLEOTIDE SEQUENCE [LARGE SCALE GENOMIC DNA]</scope>
    <source>
        <strain evidence="9">cv. Darmor-bzh</strain>
    </source>
</reference>
<dbReference type="Proteomes" id="UP000028999">
    <property type="component" value="Unassembled WGS sequence"/>
</dbReference>
<protein>
    <recommendedName>
        <fullName evidence="6">Reticulon-like protein</fullName>
    </recommendedName>
</protein>
<evidence type="ECO:0000313" key="8">
    <source>
        <dbReference type="EMBL" id="CDY46067.1"/>
    </source>
</evidence>
<dbReference type="Gramene" id="CDY46067">
    <property type="protein sequence ID" value="CDY46067"/>
    <property type="gene ID" value="GSBRNA2T00083215001"/>
</dbReference>
<dbReference type="PANTHER" id="PTHR10994">
    <property type="entry name" value="RETICULON"/>
    <property type="match status" value="1"/>
</dbReference>
<dbReference type="EMBL" id="LK032649">
    <property type="protein sequence ID" value="CDY46067.1"/>
    <property type="molecule type" value="Genomic_DNA"/>
</dbReference>
<evidence type="ECO:0000256" key="1">
    <source>
        <dbReference type="ARBA" id="ARBA00004477"/>
    </source>
</evidence>
<dbReference type="InterPro" id="IPR045064">
    <property type="entry name" value="Reticulon-like"/>
</dbReference>
<feature type="transmembrane region" description="Helical" evidence="6">
    <location>
        <begin position="54"/>
        <end position="76"/>
    </location>
</feature>
<feature type="domain" description="Reticulon" evidence="7">
    <location>
        <begin position="18"/>
        <end position="208"/>
    </location>
</feature>
<feature type="transmembrane region" description="Helical" evidence="6">
    <location>
        <begin position="108"/>
        <end position="133"/>
    </location>
</feature>
<feature type="transmembrane region" description="Helical" evidence="6">
    <location>
        <begin position="139"/>
        <end position="160"/>
    </location>
</feature>
<proteinExistence type="predicted"/>
<keyword evidence="5 6" id="KW-0472">Membrane</keyword>
<evidence type="ECO:0000256" key="2">
    <source>
        <dbReference type="ARBA" id="ARBA00022692"/>
    </source>
</evidence>
<name>A0A078I7K8_BRANA</name>
<dbReference type="PANTHER" id="PTHR10994:SF145">
    <property type="entry name" value="RETICULON-LIKE PROTEIN B13"/>
    <property type="match status" value="1"/>
</dbReference>
<dbReference type="PaxDb" id="3708-A0A078I7K8"/>
<keyword evidence="2 6" id="KW-0812">Transmembrane</keyword>
<evidence type="ECO:0000256" key="5">
    <source>
        <dbReference type="ARBA" id="ARBA00023136"/>
    </source>
</evidence>
<dbReference type="OMA" id="WMFRVGA"/>
<dbReference type="OrthoDB" id="567788at2759"/>
<dbReference type="STRING" id="3708.A0A078I7K8"/>
<dbReference type="KEGG" id="bna:106365163"/>
<gene>
    <name evidence="8" type="primary">BnaA09g41910D</name>
    <name evidence="8" type="ORF">GSBRNA2T00083215001</name>
</gene>
<evidence type="ECO:0000256" key="3">
    <source>
        <dbReference type="ARBA" id="ARBA00022824"/>
    </source>
</evidence>
<evidence type="ECO:0000256" key="4">
    <source>
        <dbReference type="ARBA" id="ARBA00022989"/>
    </source>
</evidence>
<dbReference type="SMR" id="A0A078I7K8"/>
<dbReference type="InterPro" id="IPR003388">
    <property type="entry name" value="Reticulon"/>
</dbReference>
<comment type="subcellular location">
    <subcellularLocation>
        <location evidence="1 6">Endoplasmic reticulum membrane</location>
        <topology evidence="1 6">Multi-pass membrane protein</topology>
    </subcellularLocation>
</comment>
<dbReference type="GO" id="GO:0005789">
    <property type="term" value="C:endoplasmic reticulum membrane"/>
    <property type="evidence" value="ECO:0007669"/>
    <property type="project" value="UniProtKB-SubCell"/>
</dbReference>
<dbReference type="Pfam" id="PF02453">
    <property type="entry name" value="Reticulon"/>
    <property type="match status" value="1"/>
</dbReference>
<dbReference type="AlphaFoldDB" id="A0A078I7K8"/>
<feature type="transmembrane region" description="Helical" evidence="6">
    <location>
        <begin position="29"/>
        <end position="48"/>
    </location>
</feature>
<keyword evidence="9" id="KW-1185">Reference proteome</keyword>
<evidence type="ECO:0000256" key="6">
    <source>
        <dbReference type="RuleBase" id="RU363132"/>
    </source>
</evidence>
<sequence>MANDVSKDTSPKSEDTTLEDIYLWRRKKLAFSVLLVSTATWVLINIYGFSSITIVSWAAMAIVSMVFLWGSLLRLLSKVEPDLSGLEVSDEFVAEMARSCRKLMEEMVGWMFTVGAESEWFVFAKTILGFWILSRIGNLLDFHTFLFIGLVIGLTVPKLWEKHGDRLQKLSRNLKDRSNEAYDNSREKILKMKNKLQHGTEDKVKKAE</sequence>
<dbReference type="GO" id="GO:0009617">
    <property type="term" value="P:response to bacterium"/>
    <property type="evidence" value="ECO:0007669"/>
    <property type="project" value="InterPro"/>
</dbReference>
<dbReference type="PROSITE" id="PS50845">
    <property type="entry name" value="RETICULON"/>
    <property type="match status" value="1"/>
</dbReference>
<evidence type="ECO:0000313" key="9">
    <source>
        <dbReference type="Proteomes" id="UP000028999"/>
    </source>
</evidence>
<keyword evidence="4 6" id="KW-1133">Transmembrane helix</keyword>
<evidence type="ECO:0000259" key="7">
    <source>
        <dbReference type="PROSITE" id="PS50845"/>
    </source>
</evidence>